<evidence type="ECO:0000256" key="5">
    <source>
        <dbReference type="ARBA" id="ARBA00023136"/>
    </source>
</evidence>
<gene>
    <name evidence="9" type="ORF">TI39_contig4211g00016</name>
</gene>
<dbReference type="GO" id="GO:0005789">
    <property type="term" value="C:endoplasmic reticulum membrane"/>
    <property type="evidence" value="ECO:0007669"/>
    <property type="project" value="TreeGrafter"/>
</dbReference>
<dbReference type="STRING" id="1047168.A0A0F4GDA2"/>
<dbReference type="CDD" id="cd07308">
    <property type="entry name" value="lectin_leg-like"/>
    <property type="match status" value="1"/>
</dbReference>
<dbReference type="InterPro" id="IPR013320">
    <property type="entry name" value="ConA-like_dom_sf"/>
</dbReference>
<protein>
    <submittedName>
        <fullName evidence="9">Lectin family integral membrane protein</fullName>
    </submittedName>
</protein>
<keyword evidence="3 7" id="KW-0732">Signal</keyword>
<reference evidence="9 10" key="1">
    <citation type="submission" date="2015-03" db="EMBL/GenBank/DDBJ databases">
        <title>RNA-seq based gene annotation and comparative genomics of four Zymoseptoria species reveal species-specific pathogenicity related genes and transposable element activity.</title>
        <authorList>
            <person name="Grandaubert J."/>
            <person name="Bhattacharyya A."/>
            <person name="Stukenbrock E.H."/>
        </authorList>
    </citation>
    <scope>NUCLEOTIDE SEQUENCE [LARGE SCALE GENOMIC DNA]</scope>
    <source>
        <strain evidence="9 10">Zb18110</strain>
    </source>
</reference>
<dbReference type="PANTHER" id="PTHR12223:SF45">
    <property type="entry name" value="RE50040P"/>
    <property type="match status" value="1"/>
</dbReference>
<evidence type="ECO:0000256" key="2">
    <source>
        <dbReference type="ARBA" id="ARBA00022692"/>
    </source>
</evidence>
<dbReference type="Gene3D" id="2.60.120.200">
    <property type="match status" value="1"/>
</dbReference>
<evidence type="ECO:0000313" key="10">
    <source>
        <dbReference type="Proteomes" id="UP000033647"/>
    </source>
</evidence>
<feature type="domain" description="L-type lectin-like" evidence="8">
    <location>
        <begin position="35"/>
        <end position="258"/>
    </location>
</feature>
<dbReference type="OrthoDB" id="270293at2759"/>
<organism evidence="9 10">
    <name type="scientific">Zymoseptoria brevis</name>
    <dbReference type="NCBI Taxonomy" id="1047168"/>
    <lineage>
        <taxon>Eukaryota</taxon>
        <taxon>Fungi</taxon>
        <taxon>Dikarya</taxon>
        <taxon>Ascomycota</taxon>
        <taxon>Pezizomycotina</taxon>
        <taxon>Dothideomycetes</taxon>
        <taxon>Dothideomycetidae</taxon>
        <taxon>Mycosphaerellales</taxon>
        <taxon>Mycosphaerellaceae</taxon>
        <taxon>Zymoseptoria</taxon>
    </lineage>
</organism>
<dbReference type="SUPFAM" id="SSF49899">
    <property type="entry name" value="Concanavalin A-like lectins/glucanases"/>
    <property type="match status" value="1"/>
</dbReference>
<proteinExistence type="predicted"/>
<evidence type="ECO:0000256" key="4">
    <source>
        <dbReference type="ARBA" id="ARBA00022989"/>
    </source>
</evidence>
<keyword evidence="4 6" id="KW-1133">Transmembrane helix</keyword>
<dbReference type="EMBL" id="LAFY01004170">
    <property type="protein sequence ID" value="KJX94175.1"/>
    <property type="molecule type" value="Genomic_DNA"/>
</dbReference>
<dbReference type="AlphaFoldDB" id="A0A0F4GDA2"/>
<comment type="caution">
    <text evidence="9">The sequence shown here is derived from an EMBL/GenBank/DDBJ whole genome shotgun (WGS) entry which is preliminary data.</text>
</comment>
<dbReference type="GO" id="GO:0000139">
    <property type="term" value="C:Golgi membrane"/>
    <property type="evidence" value="ECO:0007669"/>
    <property type="project" value="TreeGrafter"/>
</dbReference>
<evidence type="ECO:0000259" key="8">
    <source>
        <dbReference type="PROSITE" id="PS51328"/>
    </source>
</evidence>
<dbReference type="Pfam" id="PF03388">
    <property type="entry name" value="Lectin_leg-like"/>
    <property type="match status" value="1"/>
</dbReference>
<dbReference type="Proteomes" id="UP000033647">
    <property type="component" value="Unassembled WGS sequence"/>
</dbReference>
<name>A0A0F4GDA2_9PEZI</name>
<feature type="transmembrane region" description="Helical" evidence="6">
    <location>
        <begin position="294"/>
        <end position="316"/>
    </location>
</feature>
<keyword evidence="5 6" id="KW-0472">Membrane</keyword>
<evidence type="ECO:0000256" key="3">
    <source>
        <dbReference type="ARBA" id="ARBA00022729"/>
    </source>
</evidence>
<dbReference type="PROSITE" id="PS51328">
    <property type="entry name" value="L_LECTIN_LIKE"/>
    <property type="match status" value="1"/>
</dbReference>
<dbReference type="GO" id="GO:0005793">
    <property type="term" value="C:endoplasmic reticulum-Golgi intermediate compartment"/>
    <property type="evidence" value="ECO:0007669"/>
    <property type="project" value="TreeGrafter"/>
</dbReference>
<dbReference type="InterPro" id="IPR051136">
    <property type="entry name" value="Intracellular_Lectin-GPT"/>
</dbReference>
<dbReference type="GO" id="GO:0006888">
    <property type="term" value="P:endoplasmic reticulum to Golgi vesicle-mediated transport"/>
    <property type="evidence" value="ECO:0007669"/>
    <property type="project" value="TreeGrafter"/>
</dbReference>
<accession>A0A0F4GDA2</accession>
<evidence type="ECO:0000256" key="7">
    <source>
        <dbReference type="SAM" id="SignalP"/>
    </source>
</evidence>
<dbReference type="InterPro" id="IPR005052">
    <property type="entry name" value="Lectin_leg"/>
</dbReference>
<sequence>MAPHLPSFSWLVSILLAAWSCVVIAADGTEDDIKSIFLRTHSIAPPYIDHGMQSRWWDYGGTTVIRSDRYVRLTGQYPSQSGWLFSRIPLTATNWEIEIEFKISGTGSLHGDGMAMWVTKDRAEMGTVFGMKDNFEGLGIFFDTYKNNRPGVVFPYVMAMLGDGKTTYDKEHDGKSNELAGCSARGLRNADIPTKAKVRYFQDKKLTLELQYKKEDEWIPCFEVADVKLPSVTYLGFSAETGELSDNHDIIKIDTNNLYSPSDSVGTGDTKAAKSAFKPPTVWARPGEGGGWRWFFLKFILFGIFVVVAYVGWTAYRARQRDRF</sequence>
<evidence type="ECO:0000256" key="6">
    <source>
        <dbReference type="SAM" id="Phobius"/>
    </source>
</evidence>
<dbReference type="GO" id="GO:0030134">
    <property type="term" value="C:COPII-coated ER to Golgi transport vesicle"/>
    <property type="evidence" value="ECO:0007669"/>
    <property type="project" value="TreeGrafter"/>
</dbReference>
<dbReference type="FunFam" id="2.60.120.200:FF:000095">
    <property type="entry name" value="Lectin family integral membrane protein"/>
    <property type="match status" value="1"/>
</dbReference>
<dbReference type="PANTHER" id="PTHR12223">
    <property type="entry name" value="VESICULAR MANNOSE-BINDING LECTIN"/>
    <property type="match status" value="1"/>
</dbReference>
<keyword evidence="10" id="KW-1185">Reference proteome</keyword>
<feature type="signal peptide" evidence="7">
    <location>
        <begin position="1"/>
        <end position="25"/>
    </location>
</feature>
<comment type="subcellular location">
    <subcellularLocation>
        <location evidence="1">Membrane</location>
        <topology evidence="1">Single-pass type I membrane protein</topology>
    </subcellularLocation>
</comment>
<evidence type="ECO:0000256" key="1">
    <source>
        <dbReference type="ARBA" id="ARBA00004479"/>
    </source>
</evidence>
<keyword evidence="2 6" id="KW-0812">Transmembrane</keyword>
<dbReference type="GO" id="GO:0005537">
    <property type="term" value="F:D-mannose binding"/>
    <property type="evidence" value="ECO:0007669"/>
    <property type="project" value="TreeGrafter"/>
</dbReference>
<evidence type="ECO:0000313" key="9">
    <source>
        <dbReference type="EMBL" id="KJX94175.1"/>
    </source>
</evidence>
<feature type="chain" id="PRO_5002468339" evidence="7">
    <location>
        <begin position="26"/>
        <end position="324"/>
    </location>
</feature>